<reference evidence="1 2" key="1">
    <citation type="journal article" date="2024" name="Proc. Natl. Acad. Sci. U.S.A.">
        <title>The evolutionary genomics of adaptation to stress in wild rhizobium bacteria.</title>
        <authorList>
            <person name="Kehlet-Delgado H."/>
            <person name="Montoya A.P."/>
            <person name="Jensen K.T."/>
            <person name="Wendlandt C.E."/>
            <person name="Dexheimer C."/>
            <person name="Roberts M."/>
            <person name="Torres Martinez L."/>
            <person name="Friesen M.L."/>
            <person name="Griffitts J.S."/>
            <person name="Porter S.S."/>
        </authorList>
    </citation>
    <scope>NUCLEOTIDE SEQUENCE [LARGE SCALE GENOMIC DNA]</scope>
    <source>
        <strain evidence="1 2">M0468</strain>
    </source>
</reference>
<gene>
    <name evidence="1" type="ORF">NKI81_09430</name>
</gene>
<sequence length="111" mass="12197">MSYDTPIEPEQLSMLTKVLSDYCTEAGIPESHPARDHFARRLMSLFQRGVADAADLKAKMNDGYEEWLGEIGATGPFHPPKLSAEDRLVGDNILPGSDLRGRPAARNSNRG</sequence>
<accession>A0ACC6SWT5</accession>
<evidence type="ECO:0000313" key="1">
    <source>
        <dbReference type="EMBL" id="MER9284174.1"/>
    </source>
</evidence>
<evidence type="ECO:0000313" key="2">
    <source>
        <dbReference type="Proteomes" id="UP001480082"/>
    </source>
</evidence>
<organism evidence="1 2">
    <name type="scientific">Mesorhizobium australicum</name>
    <dbReference type="NCBI Taxonomy" id="536018"/>
    <lineage>
        <taxon>Bacteria</taxon>
        <taxon>Pseudomonadati</taxon>
        <taxon>Pseudomonadota</taxon>
        <taxon>Alphaproteobacteria</taxon>
        <taxon>Hyphomicrobiales</taxon>
        <taxon>Phyllobacteriaceae</taxon>
        <taxon>Mesorhizobium</taxon>
    </lineage>
</organism>
<protein>
    <submittedName>
        <fullName evidence="1">Uncharacterized protein</fullName>
    </submittedName>
</protein>
<proteinExistence type="predicted"/>
<name>A0ACC6SWT5_9HYPH</name>
<dbReference type="EMBL" id="JAMYRI010000004">
    <property type="protein sequence ID" value="MER9284174.1"/>
    <property type="molecule type" value="Genomic_DNA"/>
</dbReference>
<comment type="caution">
    <text evidence="1">The sequence shown here is derived from an EMBL/GenBank/DDBJ whole genome shotgun (WGS) entry which is preliminary data.</text>
</comment>
<keyword evidence="2" id="KW-1185">Reference proteome</keyword>
<dbReference type="Proteomes" id="UP001480082">
    <property type="component" value="Unassembled WGS sequence"/>
</dbReference>